<dbReference type="STRING" id="49451.A0A314LAD8"/>
<organism evidence="2 3">
    <name type="scientific">Nicotiana attenuata</name>
    <name type="common">Coyote tobacco</name>
    <dbReference type="NCBI Taxonomy" id="49451"/>
    <lineage>
        <taxon>Eukaryota</taxon>
        <taxon>Viridiplantae</taxon>
        <taxon>Streptophyta</taxon>
        <taxon>Embryophyta</taxon>
        <taxon>Tracheophyta</taxon>
        <taxon>Spermatophyta</taxon>
        <taxon>Magnoliopsida</taxon>
        <taxon>eudicotyledons</taxon>
        <taxon>Gunneridae</taxon>
        <taxon>Pentapetalae</taxon>
        <taxon>asterids</taxon>
        <taxon>lamiids</taxon>
        <taxon>Solanales</taxon>
        <taxon>Solanaceae</taxon>
        <taxon>Nicotianoideae</taxon>
        <taxon>Nicotianeae</taxon>
        <taxon>Nicotiana</taxon>
    </lineage>
</organism>
<dbReference type="SMR" id="A0A314LAD8"/>
<comment type="caution">
    <text evidence="2">The sequence shown here is derived from an EMBL/GenBank/DDBJ whole genome shotgun (WGS) entry which is preliminary data.</text>
</comment>
<dbReference type="Proteomes" id="UP000187609">
    <property type="component" value="Unassembled WGS sequence"/>
</dbReference>
<keyword evidence="3" id="KW-1185">Reference proteome</keyword>
<dbReference type="AlphaFoldDB" id="A0A314LAD8"/>
<gene>
    <name evidence="2" type="ORF">A4A49_20625</name>
</gene>
<feature type="region of interest" description="Disordered" evidence="1">
    <location>
        <begin position="57"/>
        <end position="123"/>
    </location>
</feature>
<dbReference type="EMBL" id="MJEQ01000177">
    <property type="protein sequence ID" value="OIT38731.1"/>
    <property type="molecule type" value="Genomic_DNA"/>
</dbReference>
<evidence type="ECO:0000313" key="3">
    <source>
        <dbReference type="Proteomes" id="UP000187609"/>
    </source>
</evidence>
<accession>A0A314LAD8</accession>
<evidence type="ECO:0000313" key="2">
    <source>
        <dbReference type="EMBL" id="OIT38731.1"/>
    </source>
</evidence>
<reference evidence="2" key="1">
    <citation type="submission" date="2016-11" db="EMBL/GenBank/DDBJ databases">
        <title>The genome of Nicotiana attenuata.</title>
        <authorList>
            <person name="Xu S."/>
            <person name="Brockmoeller T."/>
            <person name="Gaquerel E."/>
            <person name="Navarro A."/>
            <person name="Kuhl H."/>
            <person name="Gase K."/>
            <person name="Ling Z."/>
            <person name="Zhou W."/>
            <person name="Kreitzer C."/>
            <person name="Stanke M."/>
            <person name="Tang H."/>
            <person name="Lyons E."/>
            <person name="Pandey P."/>
            <person name="Pandey S.P."/>
            <person name="Timmermann B."/>
            <person name="Baldwin I.T."/>
        </authorList>
    </citation>
    <scope>NUCLEOTIDE SEQUENCE [LARGE SCALE GENOMIC DNA]</scope>
    <source>
        <strain evidence="2">UT</strain>
    </source>
</reference>
<dbReference type="Gramene" id="OIT38731">
    <property type="protein sequence ID" value="OIT38731"/>
    <property type="gene ID" value="A4A49_20625"/>
</dbReference>
<feature type="compositionally biased region" description="Polar residues" evidence="1">
    <location>
        <begin position="79"/>
        <end position="90"/>
    </location>
</feature>
<feature type="compositionally biased region" description="Basic and acidic residues" evidence="1">
    <location>
        <begin position="21"/>
        <end position="31"/>
    </location>
</feature>
<feature type="region of interest" description="Disordered" evidence="1">
    <location>
        <begin position="1"/>
        <end position="31"/>
    </location>
</feature>
<sequence>MERILANSKSDGEISTQQSSDEERVNNHLDQEGFQISHIDENASIPVGNRHEDARAVVTKNGSNEGENSENYKERRQESGANNIENYQDNEQLKEIVEEEESEDALRNDSEESDVIGRFFFSR</sequence>
<evidence type="ECO:0000256" key="1">
    <source>
        <dbReference type="SAM" id="MobiDB-lite"/>
    </source>
</evidence>
<name>A0A314LAD8_NICAT</name>
<proteinExistence type="predicted"/>
<protein>
    <submittedName>
        <fullName evidence="2">Uncharacterized protein</fullName>
    </submittedName>
</protein>
<feature type="compositionally biased region" description="Polar residues" evidence="1">
    <location>
        <begin position="7"/>
        <end position="19"/>
    </location>
</feature>